<feature type="non-terminal residue" evidence="1">
    <location>
        <position position="1"/>
    </location>
</feature>
<proteinExistence type="predicted"/>
<evidence type="ECO:0000313" key="1">
    <source>
        <dbReference type="EMBL" id="CEK60984.1"/>
    </source>
</evidence>
<feature type="non-terminal residue" evidence="1">
    <location>
        <position position="77"/>
    </location>
</feature>
<name>A0A0B6YXD3_9EUPU</name>
<organism evidence="1">
    <name type="scientific">Arion vulgaris</name>
    <dbReference type="NCBI Taxonomy" id="1028688"/>
    <lineage>
        <taxon>Eukaryota</taxon>
        <taxon>Metazoa</taxon>
        <taxon>Spiralia</taxon>
        <taxon>Lophotrochozoa</taxon>
        <taxon>Mollusca</taxon>
        <taxon>Gastropoda</taxon>
        <taxon>Heterobranchia</taxon>
        <taxon>Euthyneura</taxon>
        <taxon>Panpulmonata</taxon>
        <taxon>Eupulmonata</taxon>
        <taxon>Stylommatophora</taxon>
        <taxon>Helicina</taxon>
        <taxon>Arionoidea</taxon>
        <taxon>Arionidae</taxon>
        <taxon>Arion</taxon>
    </lineage>
</organism>
<gene>
    <name evidence="1" type="primary">ORF40951</name>
</gene>
<dbReference type="EMBL" id="HACG01014119">
    <property type="protein sequence ID" value="CEK60984.1"/>
    <property type="molecule type" value="Transcribed_RNA"/>
</dbReference>
<reference evidence="1" key="1">
    <citation type="submission" date="2014-12" db="EMBL/GenBank/DDBJ databases">
        <title>Insight into the proteome of Arion vulgaris.</title>
        <authorList>
            <person name="Aradska J."/>
            <person name="Bulat T."/>
            <person name="Smidak R."/>
            <person name="Sarate P."/>
            <person name="Gangsoo J."/>
            <person name="Sialana F."/>
            <person name="Bilban M."/>
            <person name="Lubec G."/>
        </authorList>
    </citation>
    <scope>NUCLEOTIDE SEQUENCE</scope>
    <source>
        <tissue evidence="1">Skin</tissue>
    </source>
</reference>
<accession>A0A0B6YXD3</accession>
<protein>
    <submittedName>
        <fullName evidence="1">Uncharacterized protein</fullName>
    </submittedName>
</protein>
<sequence length="77" mass="8922">STNRLVSPPSPEDSAFDLSASSQLPIQTFSRRKGIELLHTMRQTKWAVTRAREWLSLHGMNIQFEQFSDEQIDQMML</sequence>
<dbReference type="AlphaFoldDB" id="A0A0B6YXD3"/>